<feature type="domain" description="VQ" evidence="2">
    <location>
        <begin position="140"/>
        <end position="163"/>
    </location>
</feature>
<evidence type="ECO:0000313" key="4">
    <source>
        <dbReference type="Proteomes" id="UP000825729"/>
    </source>
</evidence>
<feature type="region of interest" description="Disordered" evidence="1">
    <location>
        <begin position="103"/>
        <end position="131"/>
    </location>
</feature>
<dbReference type="PANTHER" id="PTHR34794:SF1">
    <property type="entry name" value="OS10G0101800 PROTEIN"/>
    <property type="match status" value="1"/>
</dbReference>
<dbReference type="InterPro" id="IPR039610">
    <property type="entry name" value="VQ29"/>
</dbReference>
<reference evidence="3 4" key="1">
    <citation type="submission" date="2021-07" db="EMBL/GenBank/DDBJ databases">
        <title>The Aristolochia fimbriata genome: insights into angiosperm evolution, floral development and chemical biosynthesis.</title>
        <authorList>
            <person name="Jiao Y."/>
        </authorList>
    </citation>
    <scope>NUCLEOTIDE SEQUENCE [LARGE SCALE GENOMIC DNA]</scope>
    <source>
        <strain evidence="3">IBCAS-2021</strain>
        <tissue evidence="3">Leaf</tissue>
    </source>
</reference>
<accession>A0AAV7DWI9</accession>
<feature type="compositionally biased region" description="Polar residues" evidence="1">
    <location>
        <begin position="1"/>
        <end position="10"/>
    </location>
</feature>
<sequence length="259" mass="28862">MNTYSSPSEVTETKKEVMHGSRRGHAACPDAISRSTVHKMSISSWAKGKRGTHAGTHCGQMLLLLNDRLDHVSRPPRDAKIGYKYGSPTPGSVSWPCNKQRGEEYSSSVNVPGHEEWVDSPQKYSSPAPSRRRSCEVPLKVYTVHRRDFRRVVQRLTGAPPAPRRKRLRTVAPPQLLVDRRQLPHPHPGGHPHPPQAYWPVANALQLLQHENAYSSPWLQQHSPVENAFSTEFLSLSSHSPLMLLSPGTMAALEYAAAL</sequence>
<protein>
    <recommendedName>
        <fullName evidence="2">VQ domain-containing protein</fullName>
    </recommendedName>
</protein>
<comment type="caution">
    <text evidence="3">The sequence shown here is derived from an EMBL/GenBank/DDBJ whole genome shotgun (WGS) entry which is preliminary data.</text>
</comment>
<dbReference type="InterPro" id="IPR008889">
    <property type="entry name" value="VQ"/>
</dbReference>
<organism evidence="3 4">
    <name type="scientific">Aristolochia fimbriata</name>
    <name type="common">White veined hardy Dutchman's pipe vine</name>
    <dbReference type="NCBI Taxonomy" id="158543"/>
    <lineage>
        <taxon>Eukaryota</taxon>
        <taxon>Viridiplantae</taxon>
        <taxon>Streptophyta</taxon>
        <taxon>Embryophyta</taxon>
        <taxon>Tracheophyta</taxon>
        <taxon>Spermatophyta</taxon>
        <taxon>Magnoliopsida</taxon>
        <taxon>Magnoliidae</taxon>
        <taxon>Piperales</taxon>
        <taxon>Aristolochiaceae</taxon>
        <taxon>Aristolochia</taxon>
    </lineage>
</organism>
<evidence type="ECO:0000256" key="1">
    <source>
        <dbReference type="SAM" id="MobiDB-lite"/>
    </source>
</evidence>
<feature type="region of interest" description="Disordered" evidence="1">
    <location>
        <begin position="1"/>
        <end position="29"/>
    </location>
</feature>
<dbReference type="PANTHER" id="PTHR34794">
    <property type="entry name" value="EXPRESSED PROTEIN"/>
    <property type="match status" value="1"/>
</dbReference>
<name>A0AAV7DWI9_ARIFI</name>
<keyword evidence="4" id="KW-1185">Reference proteome</keyword>
<dbReference type="EMBL" id="JAINDJ010000008">
    <property type="protein sequence ID" value="KAG9440616.1"/>
    <property type="molecule type" value="Genomic_DNA"/>
</dbReference>
<dbReference type="Proteomes" id="UP000825729">
    <property type="component" value="Unassembled WGS sequence"/>
</dbReference>
<proteinExistence type="predicted"/>
<dbReference type="Pfam" id="PF05678">
    <property type="entry name" value="VQ"/>
    <property type="match status" value="1"/>
</dbReference>
<gene>
    <name evidence="3" type="ORF">H6P81_020781</name>
</gene>
<evidence type="ECO:0000259" key="2">
    <source>
        <dbReference type="Pfam" id="PF05678"/>
    </source>
</evidence>
<dbReference type="AlphaFoldDB" id="A0AAV7DWI9"/>
<evidence type="ECO:0000313" key="3">
    <source>
        <dbReference type="EMBL" id="KAG9440616.1"/>
    </source>
</evidence>